<dbReference type="KEGG" id="asha:G8E00_06300"/>
<dbReference type="InterPro" id="IPR043128">
    <property type="entry name" value="Rev_trsase/Diguanyl_cyclase"/>
</dbReference>
<sequence>MENLDFRIFDLSPIPMWIQDYSGVKKIFDQWHLDGIEDIKAYILEQPSRLLPCLATIQTTRINRSTLKLYEANNLEEILANFAKFHFEEITLPQAHFFAGLWEKNDDCFFAPINYTCTGRQIDVQLRAHVIPGYEDTWEKILLTTEDITPYQHARRFAEAIFMHSPTALWVKDCHKIKQCFDQLRQKGITHLDAYIEQHPDFLRQCFELTVSKNVNEALLHLFKLKDQQDFDRHIQSLYAQNNYQNFYYELMHLWNGQHDLQRESEYTLKDDAVIFVVEQLNIFPDAVESWSTIQVAYTNLTERKELENHLKYLSQYDQLTQLHNRTFFNEEIVRLQTKKVQPFACIYMDLNGLKTLNDVQGHHHGDLLLKRFANILIDTIHHKPYSASRVGGDEFVILMPYATELDALSLLQEIENRIVLENSHDPRIMISVASGIAWTNEHENIENLIRTADQNMYIVKKNHYKIRPY</sequence>
<dbReference type="InterPro" id="IPR052155">
    <property type="entry name" value="Biofilm_reg_signaling"/>
</dbReference>
<dbReference type="InterPro" id="IPR029787">
    <property type="entry name" value="Nucleotide_cyclase"/>
</dbReference>
<evidence type="ECO:0000313" key="2">
    <source>
        <dbReference type="EMBL" id="QIO05589.1"/>
    </source>
</evidence>
<accession>A0A6G8RUF7</accession>
<dbReference type="SUPFAM" id="SSF55785">
    <property type="entry name" value="PYP-like sensor domain (PAS domain)"/>
    <property type="match status" value="1"/>
</dbReference>
<dbReference type="Pfam" id="PF00990">
    <property type="entry name" value="GGDEF"/>
    <property type="match status" value="1"/>
</dbReference>
<dbReference type="InterPro" id="IPR000160">
    <property type="entry name" value="GGDEF_dom"/>
</dbReference>
<proteinExistence type="predicted"/>
<name>A0A6G8RUF7_9GAMM</name>
<evidence type="ECO:0000313" key="3">
    <source>
        <dbReference type="Proteomes" id="UP000502297"/>
    </source>
</evidence>
<dbReference type="InterPro" id="IPR035965">
    <property type="entry name" value="PAS-like_dom_sf"/>
</dbReference>
<gene>
    <name evidence="2" type="ORF">G8E00_06300</name>
</gene>
<dbReference type="AlphaFoldDB" id="A0A6G8RUF7"/>
<dbReference type="Gene3D" id="3.30.70.270">
    <property type="match status" value="1"/>
</dbReference>
<dbReference type="SMART" id="SM00267">
    <property type="entry name" value="GGDEF"/>
    <property type="match status" value="1"/>
</dbReference>
<dbReference type="RefSeq" id="WP_166222741.1">
    <property type="nucleotide sequence ID" value="NZ_CP049801.1"/>
</dbReference>
<reference evidence="2 3" key="1">
    <citation type="submission" date="2020-03" db="EMBL/GenBank/DDBJ databases">
        <authorList>
            <person name="Zhu W."/>
        </authorList>
    </citation>
    <scope>NUCLEOTIDE SEQUENCE [LARGE SCALE GENOMIC DNA]</scope>
    <source>
        <strain evidence="2 3">323-1</strain>
    </source>
</reference>
<dbReference type="NCBIfam" id="TIGR00254">
    <property type="entry name" value="GGDEF"/>
    <property type="match status" value="1"/>
</dbReference>
<protein>
    <submittedName>
        <fullName evidence="2">GGDEF domain-containing protein</fullName>
    </submittedName>
</protein>
<dbReference type="PANTHER" id="PTHR44757:SF2">
    <property type="entry name" value="BIOFILM ARCHITECTURE MAINTENANCE PROTEIN MBAA"/>
    <property type="match status" value="1"/>
</dbReference>
<dbReference type="EMBL" id="CP049801">
    <property type="protein sequence ID" value="QIO05589.1"/>
    <property type="molecule type" value="Genomic_DNA"/>
</dbReference>
<dbReference type="SUPFAM" id="SSF55073">
    <property type="entry name" value="Nucleotide cyclase"/>
    <property type="match status" value="1"/>
</dbReference>
<feature type="domain" description="GGDEF" evidence="1">
    <location>
        <begin position="342"/>
        <end position="470"/>
    </location>
</feature>
<organism evidence="2 3">
    <name type="scientific">Acinetobacter shaoyimingii</name>
    <dbReference type="NCBI Taxonomy" id="2715164"/>
    <lineage>
        <taxon>Bacteria</taxon>
        <taxon>Pseudomonadati</taxon>
        <taxon>Pseudomonadota</taxon>
        <taxon>Gammaproteobacteria</taxon>
        <taxon>Moraxellales</taxon>
        <taxon>Moraxellaceae</taxon>
        <taxon>Acinetobacter</taxon>
    </lineage>
</organism>
<keyword evidence="3" id="KW-1185">Reference proteome</keyword>
<dbReference type="CDD" id="cd01949">
    <property type="entry name" value="GGDEF"/>
    <property type="match status" value="1"/>
</dbReference>
<dbReference type="Proteomes" id="UP000502297">
    <property type="component" value="Chromosome"/>
</dbReference>
<dbReference type="PROSITE" id="PS50887">
    <property type="entry name" value="GGDEF"/>
    <property type="match status" value="1"/>
</dbReference>
<evidence type="ECO:0000259" key="1">
    <source>
        <dbReference type="PROSITE" id="PS50887"/>
    </source>
</evidence>
<dbReference type="PANTHER" id="PTHR44757">
    <property type="entry name" value="DIGUANYLATE CYCLASE DGCP"/>
    <property type="match status" value="1"/>
</dbReference>